<keyword evidence="2" id="KW-0812">Transmembrane</keyword>
<feature type="chain" id="PRO_5045005721" evidence="2">
    <location>
        <begin position="23"/>
        <end position="496"/>
    </location>
</feature>
<organism evidence="3 4">
    <name type="scientific">Massilia solisilvae</name>
    <dbReference type="NCBI Taxonomy" id="1811225"/>
    <lineage>
        <taxon>Bacteria</taxon>
        <taxon>Pseudomonadati</taxon>
        <taxon>Pseudomonadota</taxon>
        <taxon>Betaproteobacteria</taxon>
        <taxon>Burkholderiales</taxon>
        <taxon>Oxalobacteraceae</taxon>
        <taxon>Telluria group</taxon>
        <taxon>Massilia</taxon>
    </lineage>
</organism>
<dbReference type="EMBL" id="JANUGV010000003">
    <property type="protein sequence ID" value="MCS0609350.1"/>
    <property type="molecule type" value="Genomic_DNA"/>
</dbReference>
<gene>
    <name evidence="3" type="ORF">NX773_14360</name>
</gene>
<keyword evidence="2" id="KW-0472">Membrane</keyword>
<keyword evidence="2" id="KW-0449">Lipoprotein</keyword>
<comment type="caution">
    <text evidence="3">The sequence shown here is derived from an EMBL/GenBank/DDBJ whole genome shotgun (WGS) entry which is preliminary data.</text>
</comment>
<reference evidence="3 4" key="1">
    <citation type="submission" date="2022-08" db="EMBL/GenBank/DDBJ databases">
        <title>Reclassification of Massilia species as members of the genera Telluria, Duganella, Pseudoduganella, Mokoshia gen. nov. and Zemynaea gen. nov. using orthogonal and non-orthogonal genome-based approaches.</title>
        <authorList>
            <person name="Bowman J.P."/>
        </authorList>
    </citation>
    <scope>NUCLEOTIDE SEQUENCE [LARGE SCALE GENOMIC DNA]</scope>
    <source>
        <strain evidence="3 4">JCM 31607</strain>
    </source>
</reference>
<dbReference type="Gene3D" id="1.20.1600.10">
    <property type="entry name" value="Outer membrane efflux proteins (OEP)"/>
    <property type="match status" value="1"/>
</dbReference>
<dbReference type="PANTHER" id="PTHR30203:SF33">
    <property type="entry name" value="BLR4455 PROTEIN"/>
    <property type="match status" value="1"/>
</dbReference>
<proteinExistence type="inferred from homology"/>
<dbReference type="RefSeq" id="WP_258857000.1">
    <property type="nucleotide sequence ID" value="NZ_JANUGV010000003.1"/>
</dbReference>
<evidence type="ECO:0000256" key="2">
    <source>
        <dbReference type="RuleBase" id="RU362097"/>
    </source>
</evidence>
<evidence type="ECO:0000313" key="4">
    <source>
        <dbReference type="Proteomes" id="UP001205861"/>
    </source>
</evidence>
<accession>A0ABT2BLL3</accession>
<dbReference type="NCBIfam" id="TIGR01845">
    <property type="entry name" value="outer_NodT"/>
    <property type="match status" value="1"/>
</dbReference>
<dbReference type="Pfam" id="PF02321">
    <property type="entry name" value="OEP"/>
    <property type="match status" value="2"/>
</dbReference>
<dbReference type="InterPro" id="IPR010131">
    <property type="entry name" value="MdtP/NodT-like"/>
</dbReference>
<keyword evidence="2" id="KW-0564">Palmitate</keyword>
<dbReference type="SUPFAM" id="SSF56954">
    <property type="entry name" value="Outer membrane efflux proteins (OEP)"/>
    <property type="match status" value="1"/>
</dbReference>
<comment type="subcellular location">
    <subcellularLocation>
        <location evidence="2">Cell membrane</location>
        <topology evidence="2">Lipid-anchor</topology>
    </subcellularLocation>
</comment>
<sequence>MKARISKGVAPLVAALVLTACGSPVLKQPAIEKPAAFKESQRASDEVRMAADGSRWKQGHPAEQQPRGQWWLAFNDPALTALIGEATRGNANLAVAAARVKQARALAGIAGAERVPQVGVNVDAQRGRLAPLQAGQPQDAPVAAQTSYRANLGASYEVDLFGRVSSNVAAARGDAAASEANYRSVLLSLQADVAQQYFRLRATDAELDTVERAVRLREENVKVNQRRFELGDIGEFDLSRARTELATTRADATGLRRQRATAEHALAVLLGKPAAVFSAGPSPLLDATRMPSIPAGLPSSLLERRPDIVAAQRAMEAANARVGVARAAMFPALTLNAAGGGVGDTFANVFEWSSRSWMLGALLATPLIDGGRNKANVARSEAALEESVAAYRQSVLVAFAEVEDNLAGLRVLAGQTAEIDQAVVSARRTAHLAQKLYEGGRSSYLELLDAQRNLAAVERSAVQLRGNRAATTVALIRALGGGWDAPATGENAQAKN</sequence>
<comment type="similarity">
    <text evidence="1 2">Belongs to the outer membrane factor (OMF) (TC 1.B.17) family.</text>
</comment>
<protein>
    <submittedName>
        <fullName evidence="3">Efflux transporter outer membrane subunit</fullName>
    </submittedName>
</protein>
<keyword evidence="2" id="KW-1134">Transmembrane beta strand</keyword>
<evidence type="ECO:0000313" key="3">
    <source>
        <dbReference type="EMBL" id="MCS0609350.1"/>
    </source>
</evidence>
<keyword evidence="2" id="KW-0732">Signal</keyword>
<dbReference type="PANTHER" id="PTHR30203">
    <property type="entry name" value="OUTER MEMBRANE CATION EFFLUX PROTEIN"/>
    <property type="match status" value="1"/>
</dbReference>
<dbReference type="PROSITE" id="PS51257">
    <property type="entry name" value="PROKAR_LIPOPROTEIN"/>
    <property type="match status" value="1"/>
</dbReference>
<dbReference type="Proteomes" id="UP001205861">
    <property type="component" value="Unassembled WGS sequence"/>
</dbReference>
<name>A0ABT2BLL3_9BURK</name>
<dbReference type="InterPro" id="IPR003423">
    <property type="entry name" value="OMP_efflux"/>
</dbReference>
<keyword evidence="4" id="KW-1185">Reference proteome</keyword>
<feature type="signal peptide" evidence="2">
    <location>
        <begin position="1"/>
        <end position="22"/>
    </location>
</feature>
<evidence type="ECO:0000256" key="1">
    <source>
        <dbReference type="ARBA" id="ARBA00007613"/>
    </source>
</evidence>
<dbReference type="Gene3D" id="2.20.200.10">
    <property type="entry name" value="Outer membrane efflux proteins (OEP)"/>
    <property type="match status" value="1"/>
</dbReference>